<accession>A0A3E1ND54</accession>
<dbReference type="SUPFAM" id="SSF54637">
    <property type="entry name" value="Thioesterase/thiol ester dehydrase-isomerase"/>
    <property type="match status" value="1"/>
</dbReference>
<sequence>MEFTKTYTAKDEHIDVQQIMDGLYYPFYMEYCRHDYIREVLGFDFEAEAHNGIYMVLSGYNIQFLRSLKKGDEFTVTCTLYADPDGLPRLHFKQSILLNGKVMTRAVFTGTCINAKGGRPYLPDVIKPLIENAPKLEKEAK</sequence>
<name>A0A3E1ND54_9BACT</name>
<dbReference type="EMBL" id="QTJU01000015">
    <property type="protein sequence ID" value="RFM25792.1"/>
    <property type="molecule type" value="Genomic_DNA"/>
</dbReference>
<keyword evidence="2" id="KW-1185">Reference proteome</keyword>
<dbReference type="Pfam" id="PF13279">
    <property type="entry name" value="4HBT_2"/>
    <property type="match status" value="1"/>
</dbReference>
<evidence type="ECO:0000313" key="1">
    <source>
        <dbReference type="EMBL" id="RFM25792.1"/>
    </source>
</evidence>
<organism evidence="1 2">
    <name type="scientific">Deminuibacter soli</name>
    <dbReference type="NCBI Taxonomy" id="2291815"/>
    <lineage>
        <taxon>Bacteria</taxon>
        <taxon>Pseudomonadati</taxon>
        <taxon>Bacteroidota</taxon>
        <taxon>Chitinophagia</taxon>
        <taxon>Chitinophagales</taxon>
        <taxon>Chitinophagaceae</taxon>
        <taxon>Deminuibacter</taxon>
    </lineage>
</organism>
<gene>
    <name evidence="1" type="ORF">DXN05_23500</name>
</gene>
<protein>
    <submittedName>
        <fullName evidence="1">Thioesterase</fullName>
    </submittedName>
</protein>
<proteinExistence type="predicted"/>
<comment type="caution">
    <text evidence="1">The sequence shown here is derived from an EMBL/GenBank/DDBJ whole genome shotgun (WGS) entry which is preliminary data.</text>
</comment>
<dbReference type="Gene3D" id="3.10.129.10">
    <property type="entry name" value="Hotdog Thioesterase"/>
    <property type="match status" value="1"/>
</dbReference>
<evidence type="ECO:0000313" key="2">
    <source>
        <dbReference type="Proteomes" id="UP000261284"/>
    </source>
</evidence>
<dbReference type="InterPro" id="IPR029069">
    <property type="entry name" value="HotDog_dom_sf"/>
</dbReference>
<dbReference type="Proteomes" id="UP000261284">
    <property type="component" value="Unassembled WGS sequence"/>
</dbReference>
<dbReference type="RefSeq" id="WP_116849752.1">
    <property type="nucleotide sequence ID" value="NZ_QTJU01000015.1"/>
</dbReference>
<dbReference type="AlphaFoldDB" id="A0A3E1ND54"/>
<reference evidence="1 2" key="1">
    <citation type="submission" date="2018-08" db="EMBL/GenBank/DDBJ databases">
        <title>Chitinophagaceae sp. K23C18032701, a novel bacterium isolated from forest soil.</title>
        <authorList>
            <person name="Wang C."/>
        </authorList>
    </citation>
    <scope>NUCLEOTIDE SEQUENCE [LARGE SCALE GENOMIC DNA]</scope>
    <source>
        <strain evidence="1 2">K23C18032701</strain>
    </source>
</reference>
<dbReference type="CDD" id="cd00586">
    <property type="entry name" value="4HBT"/>
    <property type="match status" value="1"/>
</dbReference>
<dbReference type="OrthoDB" id="9799036at2"/>